<evidence type="ECO:0000313" key="6">
    <source>
        <dbReference type="EMBL" id="MDX8417633.1"/>
    </source>
</evidence>
<comment type="similarity">
    <text evidence="1">Belongs to the SorC transcriptional regulatory family.</text>
</comment>
<sequence>MTKDEQKQLVKIAEMYYLENKTQSEISRALQIHRSTISRLLKLSREKGIVKITIDPFQAGTYSYEEELVNKFGLDKAIVVTTSGNVNDEKVLMDLGKAANSYLKEIVEDDMIIGFSWGSAMAAFAQSISGIEKRNITCVPIVGGPSGRVVSKYHVNTITYQASLALHGKALLIDAPAIPETLELKKALLDNSFNQSLIHYWRNLNIAVLGIGSPTMKESDRWKDFYGQDVFQFVTENKVVGDVVSRFYDAQGHHIESELDSRIIGIDTTDLKRVRYKIGIAESRDKVPAIIGAIRGGYVNVLVTTQDTARELLNED</sequence>
<comment type="caution">
    <text evidence="6">The sequence shown here is derived from an EMBL/GenBank/DDBJ whole genome shotgun (WGS) entry which is preliminary data.</text>
</comment>
<evidence type="ECO:0000256" key="1">
    <source>
        <dbReference type="ARBA" id="ARBA00010466"/>
    </source>
</evidence>
<dbReference type="InterPro" id="IPR051054">
    <property type="entry name" value="SorC_transcr_regulators"/>
</dbReference>
<dbReference type="InterPro" id="IPR037171">
    <property type="entry name" value="NagB/RpiA_transferase-like"/>
</dbReference>
<dbReference type="PANTHER" id="PTHR34294:SF1">
    <property type="entry name" value="TRANSCRIPTIONAL REGULATOR LSRR"/>
    <property type="match status" value="1"/>
</dbReference>
<dbReference type="Gene3D" id="3.40.50.1360">
    <property type="match status" value="1"/>
</dbReference>
<dbReference type="Proteomes" id="UP001285244">
    <property type="component" value="Unassembled WGS sequence"/>
</dbReference>
<keyword evidence="2" id="KW-0805">Transcription regulation</keyword>
<dbReference type="Pfam" id="PF04198">
    <property type="entry name" value="Sugar-bind"/>
    <property type="match status" value="1"/>
</dbReference>
<keyword evidence="7" id="KW-1185">Reference proteome</keyword>
<accession>A0ABU4WM42</accession>
<keyword evidence="3" id="KW-0238">DNA-binding</keyword>
<reference evidence="6 7" key="1">
    <citation type="submission" date="2022-03" db="EMBL/GenBank/DDBJ databases">
        <title>Novel taxa within the pig intestine.</title>
        <authorList>
            <person name="Wylensek D."/>
            <person name="Bishof K."/>
            <person name="Afrizal A."/>
            <person name="Clavel T."/>
        </authorList>
    </citation>
    <scope>NUCLEOTIDE SEQUENCE [LARGE SCALE GENOMIC DNA]</scope>
    <source>
        <strain evidence="6 7">Cla-KB-P134</strain>
    </source>
</reference>
<keyword evidence="4" id="KW-0804">Transcription</keyword>
<dbReference type="EMBL" id="JALBUS010000010">
    <property type="protein sequence ID" value="MDX8417633.1"/>
    <property type="molecule type" value="Genomic_DNA"/>
</dbReference>
<dbReference type="RefSeq" id="WP_320325916.1">
    <property type="nucleotide sequence ID" value="NZ_JALBUS010000010.1"/>
</dbReference>
<evidence type="ECO:0000313" key="7">
    <source>
        <dbReference type="Proteomes" id="UP001285244"/>
    </source>
</evidence>
<evidence type="ECO:0000256" key="4">
    <source>
        <dbReference type="ARBA" id="ARBA00023163"/>
    </source>
</evidence>
<dbReference type="Gene3D" id="1.10.10.60">
    <property type="entry name" value="Homeodomain-like"/>
    <property type="match status" value="1"/>
</dbReference>
<dbReference type="PANTHER" id="PTHR34294">
    <property type="entry name" value="TRANSCRIPTIONAL REGULATOR-RELATED"/>
    <property type="match status" value="1"/>
</dbReference>
<proteinExistence type="inferred from homology"/>
<dbReference type="SUPFAM" id="SSF100950">
    <property type="entry name" value="NagB/RpiA/CoA transferase-like"/>
    <property type="match status" value="1"/>
</dbReference>
<protein>
    <submittedName>
        <fullName evidence="6">Sugar-binding transcriptional regulator</fullName>
    </submittedName>
</protein>
<evidence type="ECO:0000256" key="2">
    <source>
        <dbReference type="ARBA" id="ARBA00023015"/>
    </source>
</evidence>
<feature type="domain" description="Sugar-binding" evidence="5">
    <location>
        <begin position="60"/>
        <end position="314"/>
    </location>
</feature>
<organism evidence="6 7">
    <name type="scientific">Absicoccus intestinalis</name>
    <dbReference type="NCBI Taxonomy" id="2926319"/>
    <lineage>
        <taxon>Bacteria</taxon>
        <taxon>Bacillati</taxon>
        <taxon>Bacillota</taxon>
        <taxon>Erysipelotrichia</taxon>
        <taxon>Erysipelotrichales</taxon>
        <taxon>Erysipelotrichaceae</taxon>
        <taxon>Absicoccus</taxon>
    </lineage>
</organism>
<evidence type="ECO:0000256" key="3">
    <source>
        <dbReference type="ARBA" id="ARBA00023125"/>
    </source>
</evidence>
<dbReference type="InterPro" id="IPR007324">
    <property type="entry name" value="Sugar-bd_dom_put"/>
</dbReference>
<evidence type="ECO:0000259" key="5">
    <source>
        <dbReference type="Pfam" id="PF04198"/>
    </source>
</evidence>
<name>A0ABU4WM42_9FIRM</name>
<gene>
    <name evidence="6" type="ORF">MOZ64_07225</name>
</gene>